<name>A0A2N9F1U5_FAGSY</name>
<feature type="region of interest" description="Disordered" evidence="1">
    <location>
        <begin position="475"/>
        <end position="580"/>
    </location>
</feature>
<reference evidence="3" key="1">
    <citation type="submission" date="2018-02" db="EMBL/GenBank/DDBJ databases">
        <authorList>
            <person name="Cohen D.B."/>
            <person name="Kent A.D."/>
        </authorList>
    </citation>
    <scope>NUCLEOTIDE SEQUENCE</scope>
</reference>
<feature type="compositionally biased region" description="Low complexity" evidence="1">
    <location>
        <begin position="1098"/>
        <end position="1108"/>
    </location>
</feature>
<feature type="region of interest" description="Disordered" evidence="1">
    <location>
        <begin position="1"/>
        <end position="23"/>
    </location>
</feature>
<dbReference type="SUPFAM" id="SSF56672">
    <property type="entry name" value="DNA/RNA polymerases"/>
    <property type="match status" value="1"/>
</dbReference>
<feature type="compositionally biased region" description="Low complexity" evidence="1">
    <location>
        <begin position="514"/>
        <end position="528"/>
    </location>
</feature>
<feature type="compositionally biased region" description="Polar residues" evidence="1">
    <location>
        <begin position="243"/>
        <end position="254"/>
    </location>
</feature>
<dbReference type="PANTHER" id="PTHR11439">
    <property type="entry name" value="GAG-POL-RELATED RETROTRANSPOSON"/>
    <property type="match status" value="1"/>
</dbReference>
<proteinExistence type="predicted"/>
<evidence type="ECO:0000313" key="3">
    <source>
        <dbReference type="EMBL" id="SPC80851.1"/>
    </source>
</evidence>
<dbReference type="AlphaFoldDB" id="A0A2N9F1U5"/>
<evidence type="ECO:0000256" key="1">
    <source>
        <dbReference type="SAM" id="MobiDB-lite"/>
    </source>
</evidence>
<evidence type="ECO:0000259" key="2">
    <source>
        <dbReference type="Pfam" id="PF07727"/>
    </source>
</evidence>
<dbReference type="EMBL" id="OIVN01000475">
    <property type="protein sequence ID" value="SPC80851.1"/>
    <property type="molecule type" value="Genomic_DNA"/>
</dbReference>
<dbReference type="Pfam" id="PF07727">
    <property type="entry name" value="RVT_2"/>
    <property type="match status" value="2"/>
</dbReference>
<accession>A0A2N9F1U5</accession>
<feature type="compositionally biased region" description="Basic and acidic residues" evidence="1">
    <location>
        <begin position="1109"/>
        <end position="1121"/>
    </location>
</feature>
<feature type="compositionally biased region" description="Low complexity" evidence="1">
    <location>
        <begin position="255"/>
        <end position="289"/>
    </location>
</feature>
<feature type="compositionally biased region" description="Polar residues" evidence="1">
    <location>
        <begin position="480"/>
        <end position="502"/>
    </location>
</feature>
<feature type="domain" description="Reverse transcriptase Ty1/copia-type" evidence="2">
    <location>
        <begin position="641"/>
        <end position="748"/>
    </location>
</feature>
<dbReference type="InterPro" id="IPR013103">
    <property type="entry name" value="RVT_2"/>
</dbReference>
<feature type="compositionally biased region" description="Polar residues" evidence="1">
    <location>
        <begin position="541"/>
        <end position="555"/>
    </location>
</feature>
<protein>
    <recommendedName>
        <fullName evidence="2">Reverse transcriptase Ty1/copia-type domain-containing protein</fullName>
    </recommendedName>
</protein>
<sequence>MSSSSSSSSTTDAISPTQPRYTPLLTPSNHLQIKLTKDNYLSWKTAIIPYINGNKILHYIDGTTAAPPQHIPSPTSSTTLIPNPAFTSWFEIDQLLLSILVSTISESLVPSLVGRSSSRDVWLTLEKMFSSQSRARVMQTRYHLATLKKGNMSIPDYFQKAKSYADLLASIGQPLHDNDLITQILAGLPSDYNDLVTSINTRLEDMPIDELFGHLLTHELRLEQQATVPDLGIPMANLAAKTFNSSTQGRPHQYSSNRGSNGSRGRGRNNYSRNRSNGGPSSSFPNSNNGSRPPCQICFKVGHTASTCWHRFEQQYQAPMASQSASQAFVAATSPSIDQVWYPNTGANNHLTADLSHLNLNAEQYTGHDQVRIGNGQDNNVFFEFHPSFFCVKDLFSGATLLKGQSKDGLYPLHSLQQIKPRALLGERVSTTQWHARLGHPSLRIVRQSLMNIHSHFLQIPSPLLRVQHSSPSISIPSLPNYTPTTTPSPQNSDSTSSINPNDPTPLPPSDITSPSHPLPHVSSSPISTQCPPSPAHDLSLQPTAASNPHVSSPTIIPMSPNPPANTLNLHTNTHPMHTRSRDNIVQPKQFYPGVIRYPLPKALLTVTNSLPPEPSCFTEAYKSAEWRAAMDTEFTALLRNSTWSLVQPKPNTNVVGCKWVFRIKRNAAGTIERYKARLVAKGFHQLHGVDYGDTFSPVIKPVTIRTVLSLVVASNWDIRQLDVTNAFLHGVLSEDVYMSQPPGCKSDTSLFIHSSGPDLILFLIYVDDIIITGPNSVSITYLINTLQGDFALKDLGPLHFFLGVEAHKVDSGMYLSQRRYITDLLHKTNLHEAKPVSSPMASSTVLSQYTGSSLSDPSSYRSVVGSLQYLSLTRPDISFAVNKVCQFMANPTEDHWSAVKRILRYLKHTIHHCIFLHRDTNFNIQAFSDADWASCPDDRRSTTGYCLFLGRNLISWTSRKQRTVSRSSTESEYRAVAHASTEIIWLRSFLSELGLVSSTPPLLWCDNIGATYLTANPLFHARTKHIEIDVHFVRDLVASNALSIRFISSKDQLADTFTKPLPTAKFILLRDNLNVRELPLRLRGHIRTALPKSVTDTNLQNTNLQNTDKAELHHQDNHKR</sequence>
<dbReference type="PANTHER" id="PTHR11439:SF450">
    <property type="entry name" value="REVERSE TRANSCRIPTASE TY1_COPIA-TYPE DOMAIN-CONTAINING PROTEIN"/>
    <property type="match status" value="1"/>
</dbReference>
<dbReference type="CDD" id="cd09272">
    <property type="entry name" value="RNase_HI_RT_Ty1"/>
    <property type="match status" value="1"/>
</dbReference>
<feature type="compositionally biased region" description="Polar residues" evidence="1">
    <location>
        <begin position="10"/>
        <end position="23"/>
    </location>
</feature>
<organism evidence="3">
    <name type="scientific">Fagus sylvatica</name>
    <name type="common">Beechnut</name>
    <dbReference type="NCBI Taxonomy" id="28930"/>
    <lineage>
        <taxon>Eukaryota</taxon>
        <taxon>Viridiplantae</taxon>
        <taxon>Streptophyta</taxon>
        <taxon>Embryophyta</taxon>
        <taxon>Tracheophyta</taxon>
        <taxon>Spermatophyta</taxon>
        <taxon>Magnoliopsida</taxon>
        <taxon>eudicotyledons</taxon>
        <taxon>Gunneridae</taxon>
        <taxon>Pentapetalae</taxon>
        <taxon>rosids</taxon>
        <taxon>fabids</taxon>
        <taxon>Fagales</taxon>
        <taxon>Fagaceae</taxon>
        <taxon>Fagus</taxon>
    </lineage>
</organism>
<gene>
    <name evidence="3" type="ORF">FSB_LOCUS8733</name>
</gene>
<dbReference type="Pfam" id="PF14223">
    <property type="entry name" value="Retrotran_gag_2"/>
    <property type="match status" value="1"/>
</dbReference>
<feature type="compositionally biased region" description="Polar residues" evidence="1">
    <location>
        <begin position="565"/>
        <end position="576"/>
    </location>
</feature>
<feature type="domain" description="Reverse transcriptase Ty1/copia-type" evidence="2">
    <location>
        <begin position="750"/>
        <end position="842"/>
    </location>
</feature>
<dbReference type="InterPro" id="IPR043502">
    <property type="entry name" value="DNA/RNA_pol_sf"/>
</dbReference>
<feature type="region of interest" description="Disordered" evidence="1">
    <location>
        <begin position="243"/>
        <end position="289"/>
    </location>
</feature>
<feature type="region of interest" description="Disordered" evidence="1">
    <location>
        <begin position="1098"/>
        <end position="1121"/>
    </location>
</feature>